<evidence type="ECO:0000313" key="2">
    <source>
        <dbReference type="EMBL" id="GAX84408.1"/>
    </source>
</evidence>
<evidence type="ECO:0008006" key="4">
    <source>
        <dbReference type="Google" id="ProtNLM"/>
    </source>
</evidence>
<feature type="chain" id="PRO_5013304333" description="Expansin-like EG45 domain-containing protein" evidence="1">
    <location>
        <begin position="31"/>
        <end position="116"/>
    </location>
</feature>
<evidence type="ECO:0000256" key="1">
    <source>
        <dbReference type="SAM" id="SignalP"/>
    </source>
</evidence>
<dbReference type="Proteomes" id="UP000232323">
    <property type="component" value="Unassembled WGS sequence"/>
</dbReference>
<protein>
    <recommendedName>
        <fullName evidence="4">Expansin-like EG45 domain-containing protein</fullName>
    </recommendedName>
</protein>
<gene>
    <name evidence="2" type="ORF">CEUSTIGMA_g11830.t1</name>
</gene>
<keyword evidence="3" id="KW-1185">Reference proteome</keyword>
<organism evidence="2 3">
    <name type="scientific">Chlamydomonas eustigma</name>
    <dbReference type="NCBI Taxonomy" id="1157962"/>
    <lineage>
        <taxon>Eukaryota</taxon>
        <taxon>Viridiplantae</taxon>
        <taxon>Chlorophyta</taxon>
        <taxon>core chlorophytes</taxon>
        <taxon>Chlorophyceae</taxon>
        <taxon>CS clade</taxon>
        <taxon>Chlamydomonadales</taxon>
        <taxon>Chlamydomonadaceae</taxon>
        <taxon>Chlamydomonas</taxon>
    </lineage>
</organism>
<dbReference type="AlphaFoldDB" id="A0A250XMW9"/>
<feature type="signal peptide" evidence="1">
    <location>
        <begin position="1"/>
        <end position="30"/>
    </location>
</feature>
<proteinExistence type="predicted"/>
<dbReference type="EMBL" id="BEGY01000124">
    <property type="protein sequence ID" value="GAX84408.1"/>
    <property type="molecule type" value="Genomic_DNA"/>
</dbReference>
<reference evidence="2 3" key="1">
    <citation type="submission" date="2017-08" db="EMBL/GenBank/DDBJ databases">
        <title>Acidophilic green algal genome provides insights into adaptation to an acidic environment.</title>
        <authorList>
            <person name="Hirooka S."/>
            <person name="Hirose Y."/>
            <person name="Kanesaki Y."/>
            <person name="Higuchi S."/>
            <person name="Fujiwara T."/>
            <person name="Onuma R."/>
            <person name="Era A."/>
            <person name="Ohbayashi R."/>
            <person name="Uzuka A."/>
            <person name="Nozaki H."/>
            <person name="Yoshikawa H."/>
            <person name="Miyagishima S.Y."/>
        </authorList>
    </citation>
    <scope>NUCLEOTIDE SEQUENCE [LARGE SCALE GENOMIC DNA]</scope>
    <source>
        <strain evidence="2 3">NIES-2499</strain>
    </source>
</reference>
<name>A0A250XMW9_9CHLO</name>
<sequence length="116" mass="12287">MTPLGCSTVKTLAISSLICTLAFLRNRAHAVYTETPAAFTTAFLEAAQPWGHPVCLTEVLYSGGSWVPGSDPCNADGSYNFTWNGVTCGGDASVGFWVEQLVAIVIRANGDPFQQA</sequence>
<accession>A0A250XMW9</accession>
<comment type="caution">
    <text evidence="2">The sequence shown here is derived from an EMBL/GenBank/DDBJ whole genome shotgun (WGS) entry which is preliminary data.</text>
</comment>
<evidence type="ECO:0000313" key="3">
    <source>
        <dbReference type="Proteomes" id="UP000232323"/>
    </source>
</evidence>
<keyword evidence="1" id="KW-0732">Signal</keyword>